<evidence type="ECO:0000256" key="1">
    <source>
        <dbReference type="PROSITE-ProRule" id="PRU01360"/>
    </source>
</evidence>
<dbReference type="Pfam" id="PF07715">
    <property type="entry name" value="Plug"/>
    <property type="match status" value="1"/>
</dbReference>
<evidence type="ECO:0000259" key="3">
    <source>
        <dbReference type="Pfam" id="PF07715"/>
    </source>
</evidence>
<keyword evidence="1" id="KW-0472">Membrane</keyword>
<gene>
    <name evidence="4" type="ORF">BacF7301_07655</name>
</gene>
<dbReference type="SUPFAM" id="SSF49464">
    <property type="entry name" value="Carboxypeptidase regulatory domain-like"/>
    <property type="match status" value="1"/>
</dbReference>
<evidence type="ECO:0000256" key="2">
    <source>
        <dbReference type="SAM" id="SignalP"/>
    </source>
</evidence>
<proteinExistence type="inferred from homology"/>
<dbReference type="GO" id="GO:0009279">
    <property type="term" value="C:cell outer membrane"/>
    <property type="evidence" value="ECO:0007669"/>
    <property type="project" value="UniProtKB-SubCell"/>
</dbReference>
<comment type="similarity">
    <text evidence="1">Belongs to the TonB-dependent receptor family.</text>
</comment>
<keyword evidence="5" id="KW-1185">Reference proteome</keyword>
<dbReference type="NCBIfam" id="TIGR04057">
    <property type="entry name" value="SusC_RagA_signa"/>
    <property type="match status" value="1"/>
</dbReference>
<dbReference type="PROSITE" id="PS52016">
    <property type="entry name" value="TONB_DEPENDENT_REC_3"/>
    <property type="match status" value="1"/>
</dbReference>
<dbReference type="KEGG" id="bfc:BacF7301_07655"/>
<dbReference type="InterPro" id="IPR023996">
    <property type="entry name" value="TonB-dep_OMP_SusC/RagA"/>
</dbReference>
<accession>A0A6H0KN76</accession>
<organism evidence="4 5">
    <name type="scientific">Bacteroides faecium</name>
    <dbReference type="NCBI Taxonomy" id="2715212"/>
    <lineage>
        <taxon>Bacteria</taxon>
        <taxon>Pseudomonadati</taxon>
        <taxon>Bacteroidota</taxon>
        <taxon>Bacteroidia</taxon>
        <taxon>Bacteroidales</taxon>
        <taxon>Bacteroidaceae</taxon>
        <taxon>Bacteroides</taxon>
    </lineage>
</organism>
<evidence type="ECO:0000313" key="4">
    <source>
        <dbReference type="EMBL" id="QIU94028.1"/>
    </source>
</evidence>
<keyword evidence="2" id="KW-0732">Signal</keyword>
<protein>
    <submittedName>
        <fullName evidence="4">TonB-dependent receptor</fullName>
    </submittedName>
</protein>
<dbReference type="EMBL" id="CP050831">
    <property type="protein sequence ID" value="QIU94028.1"/>
    <property type="molecule type" value="Genomic_DNA"/>
</dbReference>
<dbReference type="InterPro" id="IPR008969">
    <property type="entry name" value="CarboxyPept-like_regulatory"/>
</dbReference>
<dbReference type="SUPFAM" id="SSF56935">
    <property type="entry name" value="Porins"/>
    <property type="match status" value="1"/>
</dbReference>
<comment type="subcellular location">
    <subcellularLocation>
        <location evidence="1">Cell outer membrane</location>
        <topology evidence="1">Multi-pass membrane protein</topology>
    </subcellularLocation>
</comment>
<dbReference type="RefSeq" id="WP_167961710.1">
    <property type="nucleotide sequence ID" value="NZ_CP050831.1"/>
</dbReference>
<dbReference type="InterPro" id="IPR037066">
    <property type="entry name" value="Plug_dom_sf"/>
</dbReference>
<dbReference type="Proteomes" id="UP000501780">
    <property type="component" value="Chromosome"/>
</dbReference>
<dbReference type="InterPro" id="IPR023997">
    <property type="entry name" value="TonB-dep_OMP_SusC/RagA_CS"/>
</dbReference>
<feature type="domain" description="TonB-dependent receptor plug" evidence="3">
    <location>
        <begin position="138"/>
        <end position="243"/>
    </location>
</feature>
<dbReference type="Pfam" id="PF13715">
    <property type="entry name" value="CarbopepD_reg_2"/>
    <property type="match status" value="1"/>
</dbReference>
<reference evidence="4 5" key="1">
    <citation type="submission" date="2020-03" db="EMBL/GenBank/DDBJ databases">
        <title>Genomic analysis of Bacteroides faecium CBA7301.</title>
        <authorList>
            <person name="Kim J."/>
            <person name="Roh S.W."/>
        </authorList>
    </citation>
    <scope>NUCLEOTIDE SEQUENCE [LARGE SCALE GENOMIC DNA]</scope>
    <source>
        <strain evidence="4 5">CBA7301</strain>
    </source>
</reference>
<keyword evidence="4" id="KW-0675">Receptor</keyword>
<dbReference type="AlphaFoldDB" id="A0A6H0KN76"/>
<keyword evidence="1" id="KW-1134">Transmembrane beta strand</keyword>
<feature type="signal peptide" evidence="2">
    <location>
        <begin position="1"/>
        <end position="19"/>
    </location>
</feature>
<dbReference type="NCBIfam" id="TIGR04056">
    <property type="entry name" value="OMP_RagA_SusC"/>
    <property type="match status" value="1"/>
</dbReference>
<keyword evidence="1" id="KW-0813">Transport</keyword>
<dbReference type="FunFam" id="2.170.130.10:FF:000003">
    <property type="entry name" value="SusC/RagA family TonB-linked outer membrane protein"/>
    <property type="match status" value="1"/>
</dbReference>
<feature type="chain" id="PRO_5026172418" evidence="2">
    <location>
        <begin position="20"/>
        <end position="1082"/>
    </location>
</feature>
<sequence length="1082" mass="121104">MIHIKRNICLMAVSCALLAGIPVQKSMAQAGRTAKTQASQSNKITVTGTVMDKTTGDPLIGVSVVVKGVANTGTITDIDGKFTLKLPYAEAPLVFSYLGYQPQEVIPGARKDLSILLQEDTKALQEVVVVGYTKQRKETMIGSVATITTKDLTQSPTANINNALAGRLPGLIVNQYAGGEPGVDQSELFIRGKSTYGNQSAIVIVDGIERDMSYLAPDEIETFTILKDASATAAYGIRGANGVIVITTKRGKAAEKATVNLKASIGINQPIGFPEYLGSADYATLYNEARLNDAKMTGADVSTLNLFSQQAIDNFRRAKGDNSDGLGYDWDYYDFAFKPGLQEDVSLSIRGGTDKVRYYVLANYFSQGGNYKYSDVGEYDSQTRFTRYNFRSNIDISINRYLSTRLDLGARITDRNAAGTTASRLMTICATQPPYLPILVEENSHPQNEEYIQQNPNGMLYGDNIYRYNILGELSRTGYLNDKYTYLNGSYAMNLDMGFLTEGLKAEVMFSYDASEGRRINRKLNTYKDGYREYPMYATFMPIEGADAYMAGGRYTGAYKTGNKYDIDQTIGNGLEHHASDSRTYIQARLDYNRTFNKRHEVTAMLLANRGNRTVNNELAYHSQGVTGRLAYYLSQKYLMEFNFGYNGSENFAPGKRYGFFPAGSIGWVISEESFMKKASWIDFLKVRASYGLVGSDNVSSRFPYLAFYGGGSGYDFGNNFGTNVGGTSEGNLANEKLTWEKARKLNVGLDFTTFNQRLALTVDAFYEYRFDIITNMNDGGIMSYPDVVGKDAALQNLGEVSNRGVDIELSWNDKIGKNFRYYIRPNLTFSRNRLEYKAEVARKNSWRKETGKRLYENFVYVFDHFVADQEEADRLNKIGYQPWGQLIPGDAVYKDLDRNGVIDDEDRTTMGNPRSPELMFGIPFGFQYKNFDFSVLLQGATKTSILLNGAAVFDFPQFEQDKIGRVKKMHLERWTPETAATAKYPALHYGTHDNNKNGNSSLFLYDASYLRLKNVEIGYNVSPKWLRKFQVQQARIYVQGLNLLTFDKLGDVDIDPETKSGDGASWYPIQKVFNFGIDITF</sequence>
<dbReference type="Gene3D" id="2.170.130.10">
    <property type="entry name" value="TonB-dependent receptor, plug domain"/>
    <property type="match status" value="1"/>
</dbReference>
<name>A0A6H0KN76_9BACE</name>
<keyword evidence="1" id="KW-0812">Transmembrane</keyword>
<dbReference type="InterPro" id="IPR012910">
    <property type="entry name" value="Plug_dom"/>
</dbReference>
<keyword evidence="1" id="KW-0998">Cell outer membrane</keyword>
<dbReference type="InterPro" id="IPR039426">
    <property type="entry name" value="TonB-dep_rcpt-like"/>
</dbReference>
<evidence type="ECO:0000313" key="5">
    <source>
        <dbReference type="Proteomes" id="UP000501780"/>
    </source>
</evidence>
<dbReference type="Gene3D" id="2.60.40.1120">
    <property type="entry name" value="Carboxypeptidase-like, regulatory domain"/>
    <property type="match status" value="1"/>
</dbReference>